<dbReference type="Pfam" id="PF01242">
    <property type="entry name" value="PTPS"/>
    <property type="match status" value="1"/>
</dbReference>
<evidence type="ECO:0000313" key="9">
    <source>
        <dbReference type="EMBL" id="PRO95541.1"/>
    </source>
</evidence>
<dbReference type="Proteomes" id="UP000276249">
    <property type="component" value="Unassembled WGS sequence"/>
</dbReference>
<dbReference type="EMBL" id="JAVLAO010000001">
    <property type="protein sequence ID" value="MDT7037465.1"/>
    <property type="molecule type" value="Genomic_DNA"/>
</dbReference>
<evidence type="ECO:0000313" key="12">
    <source>
        <dbReference type="Proteomes" id="UP000276249"/>
    </source>
</evidence>
<reference evidence="8" key="5">
    <citation type="submission" date="2023-08" db="EMBL/GenBank/DDBJ databases">
        <authorList>
            <person name="Page C.A."/>
            <person name="Perez-Diaz I.M."/>
        </authorList>
    </citation>
    <scope>NUCLEOTIDE SEQUENCE</scope>
    <source>
        <strain evidence="8">1.8.9</strain>
    </source>
</reference>
<evidence type="ECO:0000313" key="7">
    <source>
        <dbReference type="EMBL" id="MDF2313704.1"/>
    </source>
</evidence>
<accession>A0A241RP95</accession>
<evidence type="ECO:0000256" key="3">
    <source>
        <dbReference type="ARBA" id="ARBA00012982"/>
    </source>
</evidence>
<dbReference type="NCBIfam" id="TIGR03112">
    <property type="entry name" value="6_pyr_pter_rel"/>
    <property type="match status" value="1"/>
</dbReference>
<gene>
    <name evidence="9" type="ORF">C6Y08_03830</name>
    <name evidence="10" type="ORF">D6U18_00810</name>
    <name evidence="7" type="ORF">OOJ94_12810</name>
    <name evidence="8" type="ORF">RI555_00345</name>
</gene>
<dbReference type="AlphaFoldDB" id="A0A241RP95"/>
<dbReference type="Proteomes" id="UP001151834">
    <property type="component" value="Unassembled WGS sequence"/>
</dbReference>
<reference evidence="7" key="4">
    <citation type="journal article" date="2023" name="Front Nutr">
        <title>Lactiplantibacillus pentosus P2020 protects the hyperuricemia and renal inflammation in mice.</title>
        <authorList>
            <person name="Wang Z."/>
            <person name="Song L."/>
            <person name="Li X."/>
            <person name="Xiao Y."/>
            <person name="Huang Y."/>
            <person name="Zhang Y."/>
            <person name="Li J."/>
            <person name="Li M."/>
            <person name="Ren Z."/>
        </authorList>
    </citation>
    <scope>NUCLEOTIDE SEQUENCE</scope>
    <source>
        <strain evidence="7">P2000</strain>
    </source>
</reference>
<keyword evidence="11" id="KW-1185">Reference proteome</keyword>
<dbReference type="Proteomes" id="UP001263852">
    <property type="component" value="Unassembled WGS sequence"/>
</dbReference>
<reference evidence="10 12" key="2">
    <citation type="submission" date="2018-10" db="EMBL/GenBank/DDBJ databases">
        <title>Genome sequences of five Lactobacillus pentosus strains isolated from brines of traditionally fermented spanish-style green table olives and differences between them.</title>
        <authorList>
            <person name="Jimenez Diaz R."/>
        </authorList>
    </citation>
    <scope>NUCLEOTIDE SEQUENCE [LARGE SCALE GENOMIC DNA]</scope>
    <source>
        <strain evidence="10 12">IG10</strain>
    </source>
</reference>
<dbReference type="OrthoDB" id="9804698at2"/>
<evidence type="ECO:0000256" key="6">
    <source>
        <dbReference type="ARBA" id="ARBA00048807"/>
    </source>
</evidence>
<dbReference type="GO" id="GO:0070497">
    <property type="term" value="F:6-carboxytetrahydropterin synthase activity"/>
    <property type="evidence" value="ECO:0007669"/>
    <property type="project" value="UniProtKB-EC"/>
</dbReference>
<dbReference type="Proteomes" id="UP000238378">
    <property type="component" value="Unassembled WGS sequence"/>
</dbReference>
<proteinExistence type="inferred from homology"/>
<evidence type="ECO:0000256" key="5">
    <source>
        <dbReference type="ARBA" id="ARBA00031449"/>
    </source>
</evidence>
<evidence type="ECO:0000313" key="10">
    <source>
        <dbReference type="EMBL" id="RMW52887.1"/>
    </source>
</evidence>
<dbReference type="SUPFAM" id="SSF55620">
    <property type="entry name" value="Tetrahydrobiopterin biosynthesis enzymes-like"/>
    <property type="match status" value="1"/>
</dbReference>
<reference evidence="9 11" key="1">
    <citation type="submission" date="2018-03" db="EMBL/GenBank/DDBJ databases">
        <title>Draft Genome Sequences of six Lactobacillus pentosus Strains Isolated from Brines of Traditionally Fermented Spanish-Style Green Table Olives.</title>
        <authorList>
            <person name="Calero-Delgado B."/>
            <person name="Martin-Platero A.M."/>
            <person name="Perez-Pulido A.J."/>
            <person name="Benitez-Cabello A."/>
            <person name="Casimiro-Soriguer C.S."/>
            <person name="Martinez-Bueno M."/>
            <person name="Arroyo-Lopez F.N."/>
            <person name="Rodriguez-Gomez F."/>
            <person name="Bautista-Gallego J."/>
            <person name="Garrido-Fernandez A."/>
            <person name="Jimenez-Diaz R."/>
        </authorList>
    </citation>
    <scope>NUCLEOTIDE SEQUENCE [LARGE SCALE GENOMIC DNA]</scope>
    <source>
        <strain evidence="9 11">IG2</strain>
    </source>
</reference>
<comment type="catalytic activity">
    <reaction evidence="6">
        <text>7,8-dihydroneopterin 3'-triphosphate + H2O = 6-carboxy-5,6,7,8-tetrahydropterin + triphosphate + acetaldehyde + 2 H(+)</text>
        <dbReference type="Rhea" id="RHEA:27966"/>
        <dbReference type="ChEBI" id="CHEBI:15343"/>
        <dbReference type="ChEBI" id="CHEBI:15377"/>
        <dbReference type="ChEBI" id="CHEBI:15378"/>
        <dbReference type="ChEBI" id="CHEBI:18036"/>
        <dbReference type="ChEBI" id="CHEBI:58462"/>
        <dbReference type="ChEBI" id="CHEBI:61032"/>
        <dbReference type="EC" id="4.1.2.50"/>
    </reaction>
</comment>
<dbReference type="EMBL" id="JAPEQV010000016">
    <property type="protein sequence ID" value="MDF2313704.1"/>
    <property type="molecule type" value="Genomic_DNA"/>
</dbReference>
<dbReference type="KEGG" id="lpg:BB562_00230"/>
<dbReference type="InterPro" id="IPR038418">
    <property type="entry name" value="6-PTP_synth/QueD_sf"/>
</dbReference>
<comment type="similarity">
    <text evidence="2">Belongs to the PTPS family. QueD subfamily.</text>
</comment>
<comment type="pathway">
    <text evidence="1">Purine metabolism; 7-cyano-7-deazaguanine biosynthesis.</text>
</comment>
<evidence type="ECO:0000256" key="4">
    <source>
        <dbReference type="ARBA" id="ARBA00018141"/>
    </source>
</evidence>
<evidence type="ECO:0000256" key="1">
    <source>
        <dbReference type="ARBA" id="ARBA00005061"/>
    </source>
</evidence>
<evidence type="ECO:0000313" key="11">
    <source>
        <dbReference type="Proteomes" id="UP000238378"/>
    </source>
</evidence>
<name>A0A241RP95_LACPE</name>
<organism evidence="7 13">
    <name type="scientific">Lactiplantibacillus pentosus</name>
    <name type="common">Lactobacillus pentosus</name>
    <dbReference type="NCBI Taxonomy" id="1589"/>
    <lineage>
        <taxon>Bacteria</taxon>
        <taxon>Bacillati</taxon>
        <taxon>Bacillota</taxon>
        <taxon>Bacilli</taxon>
        <taxon>Lactobacillales</taxon>
        <taxon>Lactobacillaceae</taxon>
        <taxon>Lactiplantibacillus</taxon>
    </lineage>
</organism>
<evidence type="ECO:0000313" key="13">
    <source>
        <dbReference type="Proteomes" id="UP001151834"/>
    </source>
</evidence>
<reference evidence="7" key="3">
    <citation type="submission" date="2022-11" db="EMBL/GenBank/DDBJ databases">
        <authorList>
            <person name="Wang Z."/>
        </authorList>
    </citation>
    <scope>NUCLEOTIDE SEQUENCE</scope>
    <source>
        <strain evidence="7">P2000</strain>
    </source>
</reference>
<evidence type="ECO:0000313" key="8">
    <source>
        <dbReference type="EMBL" id="MDT7037465.1"/>
    </source>
</evidence>
<protein>
    <recommendedName>
        <fullName evidence="4">6-carboxy-5,6,7,8-tetrahydropterin synthase</fullName>
        <ecNumber evidence="3">4.1.2.50</ecNumber>
    </recommendedName>
    <alternativeName>
        <fullName evidence="5">Queuosine biosynthesis protein QueD</fullName>
    </alternativeName>
</protein>
<sequence length="122" mass="14009">MTTKQRSYKIKSYVNASHAIRWATGSGKKHTHTWEIVCELHTVDAMVAFYDIEKNLHQALDELSGKFLNDLPEFKTVNPTVENVTEYLFKKIDKTLRENGAQLMRIEVSDSPTRAYCISVTD</sequence>
<dbReference type="InterPro" id="IPR017543">
    <property type="entry name" value="6-PTP_synth-rel_bac"/>
</dbReference>
<dbReference type="EC" id="4.1.2.50" evidence="3"/>
<dbReference type="Gene3D" id="3.30.479.10">
    <property type="entry name" value="6-pyruvoyl tetrahydropterin synthase/QueD"/>
    <property type="match status" value="1"/>
</dbReference>
<dbReference type="GeneID" id="49392454"/>
<dbReference type="EMBL" id="RDCJ01000006">
    <property type="protein sequence ID" value="RMW52887.1"/>
    <property type="molecule type" value="Genomic_DNA"/>
</dbReference>
<comment type="caution">
    <text evidence="7">The sequence shown here is derived from an EMBL/GenBank/DDBJ whole genome shotgun (WGS) entry which is preliminary data.</text>
</comment>
<evidence type="ECO:0000256" key="2">
    <source>
        <dbReference type="ARBA" id="ARBA00008900"/>
    </source>
</evidence>
<dbReference type="EMBL" id="PVOB01000048">
    <property type="protein sequence ID" value="PRO95541.1"/>
    <property type="molecule type" value="Genomic_DNA"/>
</dbReference>
<dbReference type="InterPro" id="IPR007115">
    <property type="entry name" value="6-PTP_synth/QueD"/>
</dbReference>
<dbReference type="RefSeq" id="WP_056953138.1">
    <property type="nucleotide sequence ID" value="NZ_BJZC01000001.1"/>
</dbReference>